<keyword evidence="2" id="KW-0677">Repeat</keyword>
<sequence>MEEKDDFKEETDQNKKKEIDILEMLHKRKMNVLKDCFAKTGDKGLDIDQFCSVMLEHLDYEKDDPKRKEEITIGLIDLFREIDVNGDASMEWEEFSDHIISLGLLRNDRSFKNVIKNYYESESIVDKEKHETGIEKVYCFDKLKSLLVLEKDSSKFKVYNSNKCDFLFEVNAHKCSVLAAEYLPNQNLIATSSNDLTLNFWDGNSYNLKQIVSVPEIQLTMKYAEWSTGNRPSYLYTGGSDAIIHIYDAQTLKEKGIMSGWNPFFKSDSQQYGHAGPIGDILPIDCQSTLVTAGLDANICLWDVVTHSPKKNLKGHEKGVYSLDWSDYSPMNQFLFSAGLDHECFVWNTYVNEKIFLLRGHNHPLVGVKCLPGTPQVVTADINGMVKIWDVRNFLCMQTINIPTDELNSFAVTSQPKKRIIFGTRRLTYFEYDEPKDQALTDEKMCLRILYNDELLCFVTLHPDCIKIWDARNGTLIQVFRKPSVSELTSCVLDNRKRKLFVGDSEGRIFTVNIKNGAKLKDFQKHSKLVTDLVHWTSLSIENGKNNDEKDDIRRIVSSSREETVIIHDEDAQDPSKSCRYQIKQHKADVNELSLKEGTELLASCSDDGGIIITNLIGYRQENLGKPGEKDNAQLKKILYLNPFNILLSADNLGNLYFFAVSPSKLKNQLILKMEYKTTPQTKTVEEKYPVTAIQFNRISKTLLLGDEFGNIEIWDISHLIYKLNDLDEQEKQRKKQIEELRFNKNKDNLTEAQQLYLTQIEEKKSFSNNLTTNAQKTQKDDLEIFSKNDIKKVLSHQSAHKDGITWIEIVTVPEYPNCFATSSFDCCCHIWNVENNFQKINKIGSLVLGHTFSENGPDNKKKQGLIKLQPWELKINEEPTKKLALQEAKEMIEKVEEYGVDYFFEKEEKDQKQKPGEDENVSELKTVKFDIVMDKLSQKQQGKLTSQKDKSIQNGAKNNNEQQRQRPNQNKNNKFSFERKKEILEKAQKTIDKLKVWEKYKNAVGKDMTQQEMIDAERDDEDDMNQNFKLEFEKDLYQDNDEDEENDYHILSDLVDFKNQQHAGIYASKSTFKSKSVSRQKGPKLR</sequence>
<proteinExistence type="predicted"/>
<dbReference type="SMART" id="SM00320">
    <property type="entry name" value="WD40"/>
    <property type="match status" value="11"/>
</dbReference>
<dbReference type="InterPro" id="IPR051242">
    <property type="entry name" value="WD-EF-hand_domain"/>
</dbReference>
<evidence type="ECO:0000256" key="4">
    <source>
        <dbReference type="SAM" id="MobiDB-lite"/>
    </source>
</evidence>
<dbReference type="PANTHER" id="PTHR44324">
    <property type="entry name" value="WD40 REPEAT DOMAIN 95"/>
    <property type="match status" value="1"/>
</dbReference>
<evidence type="ECO:0000256" key="3">
    <source>
        <dbReference type="PROSITE-ProRule" id="PRU00221"/>
    </source>
</evidence>
<reference evidence="6 7" key="1">
    <citation type="journal article" date="2015" name="Sci. Rep.">
        <title>Genome of the facultative scuticociliatosis pathogen Pseudocohnilembus persalinus provides insight into its virulence through horizontal gene transfer.</title>
        <authorList>
            <person name="Xiong J."/>
            <person name="Wang G."/>
            <person name="Cheng J."/>
            <person name="Tian M."/>
            <person name="Pan X."/>
            <person name="Warren A."/>
            <person name="Jiang C."/>
            <person name="Yuan D."/>
            <person name="Miao W."/>
        </authorList>
    </citation>
    <scope>NUCLEOTIDE SEQUENCE [LARGE SCALE GENOMIC DNA]</scope>
    <source>
        <strain evidence="6">36N120E</strain>
    </source>
</reference>
<feature type="repeat" description="WD" evidence="3">
    <location>
        <begin position="170"/>
        <end position="202"/>
    </location>
</feature>
<dbReference type="InterPro" id="IPR015943">
    <property type="entry name" value="WD40/YVTN_repeat-like_dom_sf"/>
</dbReference>
<dbReference type="PROSITE" id="PS50294">
    <property type="entry name" value="WD_REPEATS_REGION"/>
    <property type="match status" value="1"/>
</dbReference>
<dbReference type="InterPro" id="IPR019775">
    <property type="entry name" value="WD40_repeat_CS"/>
</dbReference>
<dbReference type="PROSITE" id="PS00678">
    <property type="entry name" value="WD_REPEATS_1"/>
    <property type="match status" value="2"/>
</dbReference>
<dbReference type="AlphaFoldDB" id="A0A0V0QD51"/>
<dbReference type="Proteomes" id="UP000054937">
    <property type="component" value="Unassembled WGS sequence"/>
</dbReference>
<dbReference type="OrthoDB" id="292132at2759"/>
<evidence type="ECO:0000256" key="2">
    <source>
        <dbReference type="ARBA" id="ARBA00022737"/>
    </source>
</evidence>
<dbReference type="PANTHER" id="PTHR44324:SF4">
    <property type="entry name" value="WD40 REPEAT DOMAIN 95"/>
    <property type="match status" value="1"/>
</dbReference>
<evidence type="ECO:0000259" key="5">
    <source>
        <dbReference type="PROSITE" id="PS50222"/>
    </source>
</evidence>
<dbReference type="InParanoid" id="A0A0V0QD51"/>
<dbReference type="OMA" id="CYLWAFR"/>
<dbReference type="SUPFAM" id="SSF47473">
    <property type="entry name" value="EF-hand"/>
    <property type="match status" value="1"/>
</dbReference>
<feature type="repeat" description="WD" evidence="3">
    <location>
        <begin position="313"/>
        <end position="348"/>
    </location>
</feature>
<feature type="domain" description="EF-hand" evidence="5">
    <location>
        <begin position="70"/>
        <end position="105"/>
    </location>
</feature>
<gene>
    <name evidence="6" type="ORF">PPERSA_07245</name>
</gene>
<keyword evidence="7" id="KW-1185">Reference proteome</keyword>
<dbReference type="InterPro" id="IPR011992">
    <property type="entry name" value="EF-hand-dom_pair"/>
</dbReference>
<evidence type="ECO:0000313" key="7">
    <source>
        <dbReference type="Proteomes" id="UP000054937"/>
    </source>
</evidence>
<feature type="repeat" description="WD" evidence="3">
    <location>
        <begin position="358"/>
        <end position="399"/>
    </location>
</feature>
<dbReference type="InterPro" id="IPR001680">
    <property type="entry name" value="WD40_rpt"/>
</dbReference>
<dbReference type="Pfam" id="PF00400">
    <property type="entry name" value="WD40"/>
    <property type="match status" value="4"/>
</dbReference>
<feature type="region of interest" description="Disordered" evidence="4">
    <location>
        <begin position="939"/>
        <end position="980"/>
    </location>
</feature>
<protein>
    <submittedName>
        <fullName evidence="6">WD40-repeat-containing domain</fullName>
    </submittedName>
</protein>
<accession>A0A0V0QD51</accession>
<dbReference type="Gene3D" id="2.130.10.10">
    <property type="entry name" value="YVTN repeat-like/Quinoprotein amine dehydrogenase"/>
    <property type="match status" value="3"/>
</dbReference>
<feature type="compositionally biased region" description="Low complexity" evidence="4">
    <location>
        <begin position="958"/>
        <end position="975"/>
    </location>
</feature>
<dbReference type="InterPro" id="IPR002048">
    <property type="entry name" value="EF_hand_dom"/>
</dbReference>
<comment type="caution">
    <text evidence="6">The sequence shown here is derived from an EMBL/GenBank/DDBJ whole genome shotgun (WGS) entry which is preliminary data.</text>
</comment>
<organism evidence="6 7">
    <name type="scientific">Pseudocohnilembus persalinus</name>
    <name type="common">Ciliate</name>
    <dbReference type="NCBI Taxonomy" id="266149"/>
    <lineage>
        <taxon>Eukaryota</taxon>
        <taxon>Sar</taxon>
        <taxon>Alveolata</taxon>
        <taxon>Ciliophora</taxon>
        <taxon>Intramacronucleata</taxon>
        <taxon>Oligohymenophorea</taxon>
        <taxon>Scuticociliatia</taxon>
        <taxon>Philasterida</taxon>
        <taxon>Pseudocohnilembidae</taxon>
        <taxon>Pseudocohnilembus</taxon>
    </lineage>
</organism>
<name>A0A0V0QD51_PSEPJ</name>
<keyword evidence="1 3" id="KW-0853">WD repeat</keyword>
<evidence type="ECO:0000256" key="1">
    <source>
        <dbReference type="ARBA" id="ARBA00022574"/>
    </source>
</evidence>
<dbReference type="EMBL" id="LDAU01000196">
    <property type="protein sequence ID" value="KRX00048.1"/>
    <property type="molecule type" value="Genomic_DNA"/>
</dbReference>
<dbReference type="GO" id="GO:0005509">
    <property type="term" value="F:calcium ion binding"/>
    <property type="evidence" value="ECO:0007669"/>
    <property type="project" value="InterPro"/>
</dbReference>
<dbReference type="PROSITE" id="PS50222">
    <property type="entry name" value="EF_HAND_2"/>
    <property type="match status" value="1"/>
</dbReference>
<dbReference type="PROSITE" id="PS50082">
    <property type="entry name" value="WD_REPEATS_2"/>
    <property type="match status" value="3"/>
</dbReference>
<evidence type="ECO:0000313" key="6">
    <source>
        <dbReference type="EMBL" id="KRX00048.1"/>
    </source>
</evidence>
<dbReference type="SUPFAM" id="SSF50978">
    <property type="entry name" value="WD40 repeat-like"/>
    <property type="match status" value="3"/>
</dbReference>
<dbReference type="InterPro" id="IPR036322">
    <property type="entry name" value="WD40_repeat_dom_sf"/>
</dbReference>